<evidence type="ECO:0000259" key="7">
    <source>
        <dbReference type="SMART" id="SM01005"/>
    </source>
</evidence>
<dbReference type="SUPFAM" id="SSF51419">
    <property type="entry name" value="PLP-binding barrel"/>
    <property type="match status" value="1"/>
</dbReference>
<dbReference type="Pfam" id="PF01168">
    <property type="entry name" value="Ala_racemase_N"/>
    <property type="match status" value="1"/>
</dbReference>
<dbReference type="FunFam" id="3.20.20.10:FF:000002">
    <property type="entry name" value="Alanine racemase"/>
    <property type="match status" value="1"/>
</dbReference>
<dbReference type="PANTHER" id="PTHR30511">
    <property type="entry name" value="ALANINE RACEMASE"/>
    <property type="match status" value="1"/>
</dbReference>
<dbReference type="InterPro" id="IPR001608">
    <property type="entry name" value="Ala_racemase_N"/>
</dbReference>
<dbReference type="Gene3D" id="2.40.37.10">
    <property type="entry name" value="Lyase, Ornithine Decarboxylase, Chain A, domain 1"/>
    <property type="match status" value="1"/>
</dbReference>
<name>A0A1H3DA99_9BACT</name>
<dbReference type="GO" id="GO:0030170">
    <property type="term" value="F:pyridoxal phosphate binding"/>
    <property type="evidence" value="ECO:0007669"/>
    <property type="project" value="UniProtKB-UniRule"/>
</dbReference>
<keyword evidence="9" id="KW-1185">Reference proteome</keyword>
<dbReference type="Proteomes" id="UP000199266">
    <property type="component" value="Unassembled WGS sequence"/>
</dbReference>
<dbReference type="InterPro" id="IPR029066">
    <property type="entry name" value="PLP-binding_barrel"/>
</dbReference>
<comment type="catalytic activity">
    <reaction evidence="4">
        <text>L-alanine = D-alanine</text>
        <dbReference type="Rhea" id="RHEA:20249"/>
        <dbReference type="ChEBI" id="CHEBI:57416"/>
        <dbReference type="ChEBI" id="CHEBI:57972"/>
        <dbReference type="EC" id="5.1.1.1"/>
    </reaction>
</comment>
<dbReference type="PANTHER" id="PTHR30511:SF0">
    <property type="entry name" value="ALANINE RACEMASE, CATABOLIC-RELATED"/>
    <property type="match status" value="1"/>
</dbReference>
<dbReference type="NCBIfam" id="TIGR00492">
    <property type="entry name" value="alr"/>
    <property type="match status" value="1"/>
</dbReference>
<evidence type="ECO:0000256" key="4">
    <source>
        <dbReference type="HAMAP-Rule" id="MF_01201"/>
    </source>
</evidence>
<keyword evidence="2 4" id="KW-0663">Pyridoxal phosphate</keyword>
<dbReference type="Pfam" id="PF00842">
    <property type="entry name" value="Ala_racemase_C"/>
    <property type="match status" value="1"/>
</dbReference>
<dbReference type="GO" id="GO:0005829">
    <property type="term" value="C:cytosol"/>
    <property type="evidence" value="ECO:0007669"/>
    <property type="project" value="TreeGrafter"/>
</dbReference>
<dbReference type="EMBL" id="FNPD01000001">
    <property type="protein sequence ID" value="SDX63363.1"/>
    <property type="molecule type" value="Genomic_DNA"/>
</dbReference>
<sequence length="384" mass="42659">MYPSSLDYGRCFPLNLRPTRYEVYLENLRHNFDKIKSFVGPRVQVMSVVKANGYGMGIVPIAKALEEAGCQRFAVATPDEAVALREAGIKEPLLVLGPSPIEAAGYYVDHDVAAALTDMDFACAASRVAEEKGKVARLHVKIDTGMGRIGFLPEELPHILPKLKGLSCIDIEGVFTHFATADESNLEYSRWQFRRFMKALDILADFGIKVRLRHVCNSAGILNLPEYHLDAVRPGLILYGMWPSDSCRKPFDLKKVFQIKTEVAVLRTLPLGSGVGYGLRYMTRGEEKIAVLPVGYHDGYPRVLSMRASVLIKGIRAPIVGNICMDQMMVNVTHIPDVKVKDEVVLIGAQGDEEVTPEEIAKIIGTINYEVPNLFTPRVPRVYL</sequence>
<proteinExistence type="inferred from homology"/>
<dbReference type="GO" id="GO:0008784">
    <property type="term" value="F:alanine racemase activity"/>
    <property type="evidence" value="ECO:0007669"/>
    <property type="project" value="UniProtKB-UniRule"/>
</dbReference>
<evidence type="ECO:0000256" key="6">
    <source>
        <dbReference type="PIRSR" id="PIRSR600821-52"/>
    </source>
</evidence>
<dbReference type="AlphaFoldDB" id="A0A1H3DA99"/>
<protein>
    <recommendedName>
        <fullName evidence="4">Alanine racemase</fullName>
        <ecNumber evidence="4">5.1.1.1</ecNumber>
    </recommendedName>
</protein>
<comment type="pathway">
    <text evidence="4">Amino-acid biosynthesis; D-alanine biosynthesis; D-alanine from L-alanine: step 1/1.</text>
</comment>
<dbReference type="UniPathway" id="UPA00042">
    <property type="reaction ID" value="UER00497"/>
</dbReference>
<comment type="function">
    <text evidence="4">Catalyzes the interconversion of L-alanine and D-alanine. May also act on other amino acids.</text>
</comment>
<dbReference type="CDD" id="cd00430">
    <property type="entry name" value="PLPDE_III_AR"/>
    <property type="match status" value="1"/>
</dbReference>
<feature type="active site" description="Proton acceptor; specific for L-alanine" evidence="4">
    <location>
        <position position="277"/>
    </location>
</feature>
<dbReference type="InterPro" id="IPR009006">
    <property type="entry name" value="Ala_racemase/Decarboxylase_C"/>
</dbReference>
<accession>A0A1H3DA99</accession>
<reference evidence="9" key="1">
    <citation type="submission" date="2016-10" db="EMBL/GenBank/DDBJ databases">
        <authorList>
            <person name="Varghese N."/>
            <person name="Submissions S."/>
        </authorList>
    </citation>
    <scope>NUCLEOTIDE SEQUENCE [LARGE SCALE GENOMIC DNA]</scope>
    <source>
        <strain evidence="9">DSM 13490</strain>
    </source>
</reference>
<feature type="active site" description="Proton acceptor; specific for D-alanine" evidence="4">
    <location>
        <position position="50"/>
    </location>
</feature>
<dbReference type="PRINTS" id="PR00992">
    <property type="entry name" value="ALARACEMASE"/>
</dbReference>
<dbReference type="HAMAP" id="MF_01201">
    <property type="entry name" value="Ala_racemase"/>
    <property type="match status" value="1"/>
</dbReference>
<evidence type="ECO:0000313" key="8">
    <source>
        <dbReference type="EMBL" id="SDX63363.1"/>
    </source>
</evidence>
<dbReference type="InterPro" id="IPR011079">
    <property type="entry name" value="Ala_racemase_C"/>
</dbReference>
<comment type="similarity">
    <text evidence="4">Belongs to the alanine racemase family.</text>
</comment>
<feature type="binding site" evidence="4 6">
    <location>
        <position position="325"/>
    </location>
    <ligand>
        <name>substrate</name>
    </ligand>
</feature>
<dbReference type="SMART" id="SM01005">
    <property type="entry name" value="Ala_racemase_C"/>
    <property type="match status" value="1"/>
</dbReference>
<dbReference type="GO" id="GO:0009252">
    <property type="term" value="P:peptidoglycan biosynthetic process"/>
    <property type="evidence" value="ECO:0007669"/>
    <property type="project" value="TreeGrafter"/>
</dbReference>
<dbReference type="Gene3D" id="3.20.20.10">
    <property type="entry name" value="Alanine racemase"/>
    <property type="match status" value="1"/>
</dbReference>
<feature type="modified residue" description="N6-(pyridoxal phosphate)lysine" evidence="4 5">
    <location>
        <position position="50"/>
    </location>
</feature>
<feature type="binding site" evidence="4 6">
    <location>
        <position position="148"/>
    </location>
    <ligand>
        <name>substrate</name>
    </ligand>
</feature>
<keyword evidence="3 4" id="KW-0413">Isomerase</keyword>
<feature type="domain" description="Alanine racemase C-terminal" evidence="7">
    <location>
        <begin position="256"/>
        <end position="384"/>
    </location>
</feature>
<evidence type="ECO:0000256" key="2">
    <source>
        <dbReference type="ARBA" id="ARBA00022898"/>
    </source>
</evidence>
<dbReference type="SUPFAM" id="SSF50621">
    <property type="entry name" value="Alanine racemase C-terminal domain-like"/>
    <property type="match status" value="1"/>
</dbReference>
<dbReference type="InterPro" id="IPR000821">
    <property type="entry name" value="Ala_racemase"/>
</dbReference>
<organism evidence="8 9">
    <name type="scientific">Acetomicrobium thermoterrenum DSM 13490</name>
    <dbReference type="NCBI Taxonomy" id="1120987"/>
    <lineage>
        <taxon>Bacteria</taxon>
        <taxon>Thermotogati</taxon>
        <taxon>Synergistota</taxon>
        <taxon>Synergistia</taxon>
        <taxon>Synergistales</taxon>
        <taxon>Acetomicrobiaceae</taxon>
        <taxon>Acetomicrobium</taxon>
    </lineage>
</organism>
<gene>
    <name evidence="8" type="ORF">SAMN03080603_00021</name>
</gene>
<comment type="cofactor">
    <cofactor evidence="1 4 5">
        <name>pyridoxal 5'-phosphate</name>
        <dbReference type="ChEBI" id="CHEBI:597326"/>
    </cofactor>
</comment>
<dbReference type="EC" id="5.1.1.1" evidence="4"/>
<dbReference type="GO" id="GO:0030632">
    <property type="term" value="P:D-alanine biosynthetic process"/>
    <property type="evidence" value="ECO:0007669"/>
    <property type="project" value="UniProtKB-UniRule"/>
</dbReference>
<evidence type="ECO:0000256" key="5">
    <source>
        <dbReference type="PIRSR" id="PIRSR600821-50"/>
    </source>
</evidence>
<evidence type="ECO:0000313" key="9">
    <source>
        <dbReference type="Proteomes" id="UP000199266"/>
    </source>
</evidence>
<evidence type="ECO:0000256" key="3">
    <source>
        <dbReference type="ARBA" id="ARBA00023235"/>
    </source>
</evidence>
<evidence type="ECO:0000256" key="1">
    <source>
        <dbReference type="ARBA" id="ARBA00001933"/>
    </source>
</evidence>